<proteinExistence type="predicted"/>
<name>A0A3Q3D8V6_HIPCM</name>
<evidence type="ECO:0000313" key="2">
    <source>
        <dbReference type="Ensembl" id="ENSHCOP00000006034.1"/>
    </source>
</evidence>
<evidence type="ECO:0000259" key="1">
    <source>
        <dbReference type="PROSITE" id="PS51269"/>
    </source>
</evidence>
<reference evidence="2" key="1">
    <citation type="submission" date="2025-08" db="UniProtKB">
        <authorList>
            <consortium name="Ensembl"/>
        </authorList>
    </citation>
    <scope>IDENTIFICATION</scope>
</reference>
<dbReference type="GeneTree" id="ENSGT00390000008489"/>
<dbReference type="PANTHER" id="PTHR15857:SF0">
    <property type="entry name" value="COMM DOMAIN-CONTAINING PROTEIN 2"/>
    <property type="match status" value="1"/>
</dbReference>
<protein>
    <submittedName>
        <fullName evidence="2">COMM domain containing 2</fullName>
    </submittedName>
</protein>
<keyword evidence="3" id="KW-1185">Reference proteome</keyword>
<dbReference type="InterPro" id="IPR017920">
    <property type="entry name" value="COMM"/>
</dbReference>
<evidence type="ECO:0000313" key="3">
    <source>
        <dbReference type="Proteomes" id="UP000264820"/>
    </source>
</evidence>
<organism evidence="2 3">
    <name type="scientific">Hippocampus comes</name>
    <name type="common">Tiger tail seahorse</name>
    <dbReference type="NCBI Taxonomy" id="109280"/>
    <lineage>
        <taxon>Eukaryota</taxon>
        <taxon>Metazoa</taxon>
        <taxon>Chordata</taxon>
        <taxon>Craniata</taxon>
        <taxon>Vertebrata</taxon>
        <taxon>Euteleostomi</taxon>
        <taxon>Actinopterygii</taxon>
        <taxon>Neopterygii</taxon>
        <taxon>Teleostei</taxon>
        <taxon>Neoteleostei</taxon>
        <taxon>Acanthomorphata</taxon>
        <taxon>Syngnathiaria</taxon>
        <taxon>Syngnathiformes</taxon>
        <taxon>Syngnathoidei</taxon>
        <taxon>Syngnathidae</taxon>
        <taxon>Hippocampus</taxon>
    </lineage>
</organism>
<dbReference type="AlphaFoldDB" id="A0A3Q3D8V6"/>
<sequence length="204" mass="22782">MLLVLSEEHKEHLNFLNKVDAAVVGEFGRIALEFIMRGTSPKVYEGAARKLSVPVEVVRHGVEGLMYLMTQSSKHMLSEVDFVDSVLSLEFGDELNQRLLQVMLDFCSNVCIYVSVPALVCVYVCSAWRFCVHTHLASRSLRQQVAPTLATKLHLTHGRGSGTEQSCRVLHMDLGTLLHLISILEGALSTLKSTHARRILRNIK</sequence>
<reference evidence="2" key="2">
    <citation type="submission" date="2025-09" db="UniProtKB">
        <authorList>
            <consortium name="Ensembl"/>
        </authorList>
    </citation>
    <scope>IDENTIFICATION</scope>
</reference>
<dbReference type="Ensembl" id="ENSHCOT00000004353.1">
    <property type="protein sequence ID" value="ENSHCOP00000006034.1"/>
    <property type="gene ID" value="ENSHCOG00000000261.1"/>
</dbReference>
<dbReference type="Proteomes" id="UP000264820">
    <property type="component" value="Unplaced"/>
</dbReference>
<feature type="domain" description="COMM" evidence="1">
    <location>
        <begin position="122"/>
        <end position="195"/>
    </location>
</feature>
<accession>A0A3Q3D8V6</accession>
<dbReference type="PROSITE" id="PS51269">
    <property type="entry name" value="COMM"/>
    <property type="match status" value="1"/>
</dbReference>
<dbReference type="PANTHER" id="PTHR15857">
    <property type="entry name" value="COMM DOMAIN CONTAINING PROTEIN 2"/>
    <property type="match status" value="1"/>
</dbReference>
<dbReference type="InterPro" id="IPR037354">
    <property type="entry name" value="Commd2"/>
</dbReference>
<dbReference type="Pfam" id="PF07258">
    <property type="entry name" value="COMM_domain"/>
    <property type="match status" value="1"/>
</dbReference>